<proteinExistence type="predicted"/>
<protein>
    <recommendedName>
        <fullName evidence="4">Lipoprotein</fullName>
    </recommendedName>
</protein>
<feature type="chain" id="PRO_5046447023" description="Lipoprotein" evidence="1">
    <location>
        <begin position="26"/>
        <end position="164"/>
    </location>
</feature>
<keyword evidence="3" id="KW-1185">Reference proteome</keyword>
<accession>A0ABY5DLA6</accession>
<dbReference type="RefSeq" id="WP_254569338.1">
    <property type="nucleotide sequence ID" value="NZ_CP098502.1"/>
</dbReference>
<feature type="signal peptide" evidence="1">
    <location>
        <begin position="1"/>
        <end position="25"/>
    </location>
</feature>
<organism evidence="2 3">
    <name type="scientific">Paraconexibacter antarcticus</name>
    <dbReference type="NCBI Taxonomy" id="2949664"/>
    <lineage>
        <taxon>Bacteria</taxon>
        <taxon>Bacillati</taxon>
        <taxon>Actinomycetota</taxon>
        <taxon>Thermoleophilia</taxon>
        <taxon>Solirubrobacterales</taxon>
        <taxon>Paraconexibacteraceae</taxon>
        <taxon>Paraconexibacter</taxon>
    </lineage>
</organism>
<evidence type="ECO:0000256" key="1">
    <source>
        <dbReference type="SAM" id="SignalP"/>
    </source>
</evidence>
<dbReference type="PROSITE" id="PS51257">
    <property type="entry name" value="PROKAR_LIPOPROTEIN"/>
    <property type="match status" value="1"/>
</dbReference>
<dbReference type="EMBL" id="CP098502">
    <property type="protein sequence ID" value="UTI62601.1"/>
    <property type="molecule type" value="Genomic_DNA"/>
</dbReference>
<evidence type="ECO:0000313" key="3">
    <source>
        <dbReference type="Proteomes" id="UP001056035"/>
    </source>
</evidence>
<sequence>MTARAPRPRRLVAVLVLLAAALAAAGCGSGGIGREQQAQQDALQYEQQIGQINTAAAVPAVSAQDTRDRLAATVKRYAALHPPTFLRTLHRRILRALRDELRSVKGGLRATAAGDGAGIGRAQVANARSRAGVTRLLGQIAARIGRCRTSLPACVPASPSTGSG</sequence>
<reference evidence="2 3" key="1">
    <citation type="submission" date="2022-06" db="EMBL/GenBank/DDBJ databases">
        <title>Paraconexibacter antarcticus.</title>
        <authorList>
            <person name="Kim C.S."/>
        </authorList>
    </citation>
    <scope>NUCLEOTIDE SEQUENCE [LARGE SCALE GENOMIC DNA]</scope>
    <source>
        <strain evidence="2 3">02-257</strain>
    </source>
</reference>
<name>A0ABY5DLA6_9ACTN</name>
<evidence type="ECO:0000313" key="2">
    <source>
        <dbReference type="EMBL" id="UTI62601.1"/>
    </source>
</evidence>
<evidence type="ECO:0008006" key="4">
    <source>
        <dbReference type="Google" id="ProtNLM"/>
    </source>
</evidence>
<keyword evidence="1" id="KW-0732">Signal</keyword>
<dbReference type="Proteomes" id="UP001056035">
    <property type="component" value="Chromosome"/>
</dbReference>
<gene>
    <name evidence="2" type="ORF">NBH00_14665</name>
</gene>